<dbReference type="InterPro" id="IPR024607">
    <property type="entry name" value="Sulfatase_CS"/>
</dbReference>
<dbReference type="RefSeq" id="WP_110131882.1">
    <property type="nucleotide sequence ID" value="NZ_QHJQ01000010.1"/>
</dbReference>
<keyword evidence="7" id="KW-1185">Reference proteome</keyword>
<evidence type="ECO:0000256" key="1">
    <source>
        <dbReference type="ARBA" id="ARBA00008779"/>
    </source>
</evidence>
<evidence type="ECO:0000313" key="7">
    <source>
        <dbReference type="Proteomes" id="UP000247099"/>
    </source>
</evidence>
<dbReference type="PANTHER" id="PTHR42693">
    <property type="entry name" value="ARYLSULFATASE FAMILY MEMBER"/>
    <property type="match status" value="1"/>
</dbReference>
<dbReference type="InterPro" id="IPR017850">
    <property type="entry name" value="Alkaline_phosphatase_core_sf"/>
</dbReference>
<accession>A0A317ZDM0</accession>
<dbReference type="InterPro" id="IPR050738">
    <property type="entry name" value="Sulfatase"/>
</dbReference>
<dbReference type="GO" id="GO:0046872">
    <property type="term" value="F:metal ion binding"/>
    <property type="evidence" value="ECO:0007669"/>
    <property type="project" value="UniProtKB-KW"/>
</dbReference>
<reference evidence="6 7" key="1">
    <citation type="submission" date="2018-05" db="EMBL/GenBank/DDBJ databases">
        <title>Coraliomargarita sinensis sp. nov., isolated from a marine solar saltern.</title>
        <authorList>
            <person name="Zhou L.Y."/>
        </authorList>
    </citation>
    <scope>NUCLEOTIDE SEQUENCE [LARGE SCALE GENOMIC DNA]</scope>
    <source>
        <strain evidence="6 7">WN38</strain>
    </source>
</reference>
<comment type="similarity">
    <text evidence="1">Belongs to the sulfatase family.</text>
</comment>
<evidence type="ECO:0000259" key="5">
    <source>
        <dbReference type="Pfam" id="PF00884"/>
    </source>
</evidence>
<dbReference type="OrthoDB" id="9803751at2"/>
<dbReference type="InParanoid" id="A0A317ZDM0"/>
<dbReference type="PANTHER" id="PTHR42693:SF53">
    <property type="entry name" value="ENDO-4-O-SULFATASE"/>
    <property type="match status" value="1"/>
</dbReference>
<dbReference type="GO" id="GO:0004065">
    <property type="term" value="F:arylsulfatase activity"/>
    <property type="evidence" value="ECO:0007669"/>
    <property type="project" value="TreeGrafter"/>
</dbReference>
<feature type="domain" description="Sulfatase N-terminal" evidence="5">
    <location>
        <begin position="149"/>
        <end position="299"/>
    </location>
</feature>
<organism evidence="6 7">
    <name type="scientific">Coraliomargarita sinensis</name>
    <dbReference type="NCBI Taxonomy" id="2174842"/>
    <lineage>
        <taxon>Bacteria</taxon>
        <taxon>Pseudomonadati</taxon>
        <taxon>Verrucomicrobiota</taxon>
        <taxon>Opitutia</taxon>
        <taxon>Puniceicoccales</taxon>
        <taxon>Coraliomargaritaceae</taxon>
        <taxon>Coraliomargarita</taxon>
    </lineage>
</organism>
<dbReference type="EMBL" id="QHJQ01000010">
    <property type="protein sequence ID" value="PXA03326.1"/>
    <property type="molecule type" value="Genomic_DNA"/>
</dbReference>
<gene>
    <name evidence="6" type="ORF">DDZ13_12960</name>
</gene>
<sequence length="447" mass="50410">MNRQNLLKLIATLCILTKPLPAEDPTPKAARPNIVWIMAEDISTELSCYGHPAVETPHLDGLARQGVRYTRAFATAPSCTPSRNAMMTGVYQTRTDTQDQRRSIGTLPEGIQPITHLLRKAGYYTALGCGYSAKTDLNFEAAPLFDGDDWSQREAGQPFFAQITLFITHRQPGSGWREVREASESPVAVDEVELPPYFPDHPVCRRDWAEYLDSIEKMDAQVGEILDRLKSEGIEDNTVVVFIGDNGRCHLRGKCWLYDPGIQVPLILRWPGQLAPGMVNHDLVSLIDISATILDLAGASLPAYLDGHPILGPDARKREQIFAARDRIDEVTDRIRCVRTERFKYIRNYNPENGYRECRYVQKHRPMLPVIKKLNARGELTQAQQLFLAETKPKEELYDLKADPHELDNLAKSPAHQQTLNELRTRLDAWIADTQDKGLINEPPVAP</sequence>
<dbReference type="Proteomes" id="UP000247099">
    <property type="component" value="Unassembled WGS sequence"/>
</dbReference>
<dbReference type="InterPro" id="IPR000917">
    <property type="entry name" value="Sulfatase_N"/>
</dbReference>
<keyword evidence="3" id="KW-0378">Hydrolase</keyword>
<keyword evidence="2" id="KW-0479">Metal-binding</keyword>
<evidence type="ECO:0000256" key="3">
    <source>
        <dbReference type="ARBA" id="ARBA00022801"/>
    </source>
</evidence>
<dbReference type="Gene3D" id="3.40.720.10">
    <property type="entry name" value="Alkaline Phosphatase, subunit A"/>
    <property type="match status" value="1"/>
</dbReference>
<comment type="caution">
    <text evidence="6">The sequence shown here is derived from an EMBL/GenBank/DDBJ whole genome shotgun (WGS) entry which is preliminary data.</text>
</comment>
<evidence type="ECO:0000256" key="4">
    <source>
        <dbReference type="ARBA" id="ARBA00022837"/>
    </source>
</evidence>
<protein>
    <submittedName>
        <fullName evidence="6">Arylsulfatase</fullName>
    </submittedName>
</protein>
<dbReference type="Pfam" id="PF00884">
    <property type="entry name" value="Sulfatase"/>
    <property type="match status" value="2"/>
</dbReference>
<name>A0A317ZDM0_9BACT</name>
<dbReference type="PROSITE" id="PS00523">
    <property type="entry name" value="SULFATASE_1"/>
    <property type="match status" value="1"/>
</dbReference>
<evidence type="ECO:0000256" key="2">
    <source>
        <dbReference type="ARBA" id="ARBA00022723"/>
    </source>
</evidence>
<dbReference type="SUPFAM" id="SSF53649">
    <property type="entry name" value="Alkaline phosphatase-like"/>
    <property type="match status" value="1"/>
</dbReference>
<proteinExistence type="inferred from homology"/>
<keyword evidence="4" id="KW-0106">Calcium</keyword>
<dbReference type="AlphaFoldDB" id="A0A317ZDM0"/>
<dbReference type="CDD" id="cd16027">
    <property type="entry name" value="SGSH"/>
    <property type="match status" value="1"/>
</dbReference>
<evidence type="ECO:0000313" key="6">
    <source>
        <dbReference type="EMBL" id="PXA03326.1"/>
    </source>
</evidence>
<feature type="domain" description="Sulfatase N-terminal" evidence="5">
    <location>
        <begin position="32"/>
        <end position="127"/>
    </location>
</feature>